<dbReference type="EMBL" id="CAJVQC010114324">
    <property type="protein sequence ID" value="CAG8836316.1"/>
    <property type="molecule type" value="Genomic_DNA"/>
</dbReference>
<dbReference type="Proteomes" id="UP000789920">
    <property type="component" value="Unassembled WGS sequence"/>
</dbReference>
<accession>A0ACA9SDS6</accession>
<proteinExistence type="predicted"/>
<name>A0ACA9SDS6_9GLOM</name>
<organism evidence="1 2">
    <name type="scientific">Racocetra persica</name>
    <dbReference type="NCBI Taxonomy" id="160502"/>
    <lineage>
        <taxon>Eukaryota</taxon>
        <taxon>Fungi</taxon>
        <taxon>Fungi incertae sedis</taxon>
        <taxon>Mucoromycota</taxon>
        <taxon>Glomeromycotina</taxon>
        <taxon>Glomeromycetes</taxon>
        <taxon>Diversisporales</taxon>
        <taxon>Gigasporaceae</taxon>
        <taxon>Racocetra</taxon>
    </lineage>
</organism>
<gene>
    <name evidence="1" type="ORF">RPERSI_LOCUS29889</name>
</gene>
<reference evidence="1" key="1">
    <citation type="submission" date="2021-06" db="EMBL/GenBank/DDBJ databases">
        <authorList>
            <person name="Kallberg Y."/>
            <person name="Tangrot J."/>
            <person name="Rosling A."/>
        </authorList>
    </citation>
    <scope>NUCLEOTIDE SEQUENCE</scope>
    <source>
        <strain evidence="1">MA461A</strain>
    </source>
</reference>
<evidence type="ECO:0000313" key="1">
    <source>
        <dbReference type="EMBL" id="CAG8836316.1"/>
    </source>
</evidence>
<keyword evidence="2" id="KW-1185">Reference proteome</keyword>
<protein>
    <submittedName>
        <fullName evidence="1">24979_t:CDS:1</fullName>
    </submittedName>
</protein>
<evidence type="ECO:0000313" key="2">
    <source>
        <dbReference type="Proteomes" id="UP000789920"/>
    </source>
</evidence>
<sequence length="58" mass="6484">MVWYWSIGSKSLVLAIYKAQNLICSVGIPKRQATCALNFPYVSLFKTLNCETSDSGYC</sequence>
<feature type="non-terminal residue" evidence="1">
    <location>
        <position position="1"/>
    </location>
</feature>
<comment type="caution">
    <text evidence="1">The sequence shown here is derived from an EMBL/GenBank/DDBJ whole genome shotgun (WGS) entry which is preliminary data.</text>
</comment>